<keyword evidence="4 8" id="KW-0732">Signal</keyword>
<evidence type="ECO:0000256" key="2">
    <source>
        <dbReference type="ARBA" id="ARBA00022670"/>
    </source>
</evidence>
<protein>
    <submittedName>
        <fullName evidence="10">M20/M25/M40 family metallo-hydrolase</fullName>
    </submittedName>
</protein>
<dbReference type="InterPro" id="IPR045175">
    <property type="entry name" value="M28_fam"/>
</dbReference>
<dbReference type="SUPFAM" id="SSF53187">
    <property type="entry name" value="Zn-dependent exopeptidases"/>
    <property type="match status" value="1"/>
</dbReference>
<dbReference type="RefSeq" id="WP_180567742.1">
    <property type="nucleotide sequence ID" value="NZ_JACCKB010000007.1"/>
</dbReference>
<sequence length="558" mass="61453">MLIKNIGAIALVGALSGLGFAGEQPPAWITVDDEAYQLVKEGMPNLFSGYETEQGLIDRLTNISQGKVHIVAIHPKKVPTLSLYLHMKQKRCGGFIQHETAEAAISGVANAFNPPTSVAAINYQISEDEMVRKLIAQTKESSIRATIQQLSSYHDRYYKSKTGVEAANWIKGFWQKLVGEKSGISVKTVDHNGWEQPSVVMTWQGSETPNEIVVIGGHLDSINGRGNTRLKAPGADDNASGIATISEVIRVLVESNFKPKKTIKFMGYAAEEVGLRGSAEIARQHKNQGAKVVGVMQLDMTNYNGSQDDFNLVSDYTSDKQNKFIAELAKKYLPQLKVGYTRCGYGCSDHASWHNNGFPASMPFEAKFNQSNRSIHTERDTLGQMGGNANHALKFSKLATAFVVEMAKHADDGNPQPPKPDPDPNPDDGKYKQLSTGKGTCLGILSDSGKTGVRASSGDCTGAASQLWSIDSKGLVHPKHAPSKCLIMRNWKKGVNTAELGECKSEQLNQRWQLDGGRINNVAYPNFYLTHFGRYYGDWTGVWKKYKSDYQQWSWKNK</sequence>
<keyword evidence="1" id="KW-0031">Aminopeptidase</keyword>
<dbReference type="SUPFAM" id="SSF50370">
    <property type="entry name" value="Ricin B-like lectins"/>
    <property type="match status" value="1"/>
</dbReference>
<dbReference type="GO" id="GO:0004177">
    <property type="term" value="F:aminopeptidase activity"/>
    <property type="evidence" value="ECO:0007669"/>
    <property type="project" value="UniProtKB-KW"/>
</dbReference>
<gene>
    <name evidence="10" type="ORF">H0A36_06800</name>
</gene>
<keyword evidence="3" id="KW-0479">Metal-binding</keyword>
<keyword evidence="6" id="KW-0862">Zinc</keyword>
<dbReference type="Pfam" id="PF04389">
    <property type="entry name" value="Peptidase_M28"/>
    <property type="match status" value="1"/>
</dbReference>
<dbReference type="PANTHER" id="PTHR12147">
    <property type="entry name" value="METALLOPEPTIDASE M28 FAMILY MEMBER"/>
    <property type="match status" value="1"/>
</dbReference>
<name>A0A853IE35_9GAMM</name>
<evidence type="ECO:0000256" key="1">
    <source>
        <dbReference type="ARBA" id="ARBA00022438"/>
    </source>
</evidence>
<accession>A0A853IE35</accession>
<proteinExistence type="predicted"/>
<dbReference type="PROSITE" id="PS50231">
    <property type="entry name" value="RICIN_B_LECTIN"/>
    <property type="match status" value="1"/>
</dbReference>
<feature type="region of interest" description="Disordered" evidence="7">
    <location>
        <begin position="409"/>
        <end position="433"/>
    </location>
</feature>
<keyword evidence="2" id="KW-0645">Protease</keyword>
<evidence type="ECO:0000313" key="11">
    <source>
        <dbReference type="Proteomes" id="UP000569732"/>
    </source>
</evidence>
<evidence type="ECO:0000256" key="8">
    <source>
        <dbReference type="SAM" id="SignalP"/>
    </source>
</evidence>
<evidence type="ECO:0000256" key="4">
    <source>
        <dbReference type="ARBA" id="ARBA00022729"/>
    </source>
</evidence>
<feature type="domain" description="Ricin B lectin" evidence="9">
    <location>
        <begin position="428"/>
        <end position="556"/>
    </location>
</feature>
<evidence type="ECO:0000313" key="10">
    <source>
        <dbReference type="EMBL" id="NYZ65716.1"/>
    </source>
</evidence>
<evidence type="ECO:0000256" key="6">
    <source>
        <dbReference type="ARBA" id="ARBA00022833"/>
    </source>
</evidence>
<dbReference type="InterPro" id="IPR035992">
    <property type="entry name" value="Ricin_B-like_lectins"/>
</dbReference>
<organism evidence="10 11">
    <name type="scientific">Spartinivicinus marinus</name>
    <dbReference type="NCBI Taxonomy" id="2994442"/>
    <lineage>
        <taxon>Bacteria</taxon>
        <taxon>Pseudomonadati</taxon>
        <taxon>Pseudomonadota</taxon>
        <taxon>Gammaproteobacteria</taxon>
        <taxon>Oceanospirillales</taxon>
        <taxon>Zooshikellaceae</taxon>
        <taxon>Spartinivicinus</taxon>
    </lineage>
</organism>
<dbReference type="InterPro" id="IPR007484">
    <property type="entry name" value="Peptidase_M28"/>
</dbReference>
<dbReference type="Pfam" id="PF00652">
    <property type="entry name" value="Ricin_B_lectin"/>
    <property type="match status" value="1"/>
</dbReference>
<dbReference type="SMART" id="SM00458">
    <property type="entry name" value="RICIN"/>
    <property type="match status" value="1"/>
</dbReference>
<evidence type="ECO:0000256" key="3">
    <source>
        <dbReference type="ARBA" id="ARBA00022723"/>
    </source>
</evidence>
<dbReference type="Proteomes" id="UP000569732">
    <property type="component" value="Unassembled WGS sequence"/>
</dbReference>
<keyword evidence="11" id="KW-1185">Reference proteome</keyword>
<dbReference type="InterPro" id="IPR000772">
    <property type="entry name" value="Ricin_B_lectin"/>
</dbReference>
<keyword evidence="5" id="KW-0378">Hydrolase</keyword>
<dbReference type="GO" id="GO:0006508">
    <property type="term" value="P:proteolysis"/>
    <property type="evidence" value="ECO:0007669"/>
    <property type="project" value="UniProtKB-KW"/>
</dbReference>
<evidence type="ECO:0000259" key="9">
    <source>
        <dbReference type="SMART" id="SM00458"/>
    </source>
</evidence>
<dbReference type="GO" id="GO:0046872">
    <property type="term" value="F:metal ion binding"/>
    <property type="evidence" value="ECO:0007669"/>
    <property type="project" value="UniProtKB-KW"/>
</dbReference>
<evidence type="ECO:0000256" key="5">
    <source>
        <dbReference type="ARBA" id="ARBA00022801"/>
    </source>
</evidence>
<feature type="signal peptide" evidence="8">
    <location>
        <begin position="1"/>
        <end position="21"/>
    </location>
</feature>
<reference evidence="10 11" key="1">
    <citation type="submission" date="2020-07" db="EMBL/GenBank/DDBJ databases">
        <title>Endozoicomonas sp. nov., isolated from sediment.</title>
        <authorList>
            <person name="Gu T."/>
        </authorList>
    </citation>
    <scope>NUCLEOTIDE SEQUENCE [LARGE SCALE GENOMIC DNA]</scope>
    <source>
        <strain evidence="10 11">SM1973</strain>
    </source>
</reference>
<comment type="caution">
    <text evidence="10">The sequence shown here is derived from an EMBL/GenBank/DDBJ whole genome shotgun (WGS) entry which is preliminary data.</text>
</comment>
<dbReference type="AlphaFoldDB" id="A0A853IE35"/>
<dbReference type="EMBL" id="JACCKB010000007">
    <property type="protein sequence ID" value="NYZ65716.1"/>
    <property type="molecule type" value="Genomic_DNA"/>
</dbReference>
<evidence type="ECO:0000256" key="7">
    <source>
        <dbReference type="SAM" id="MobiDB-lite"/>
    </source>
</evidence>
<dbReference type="Gene3D" id="2.80.10.50">
    <property type="match status" value="1"/>
</dbReference>
<dbReference type="PANTHER" id="PTHR12147:SF56">
    <property type="entry name" value="AMINOPEPTIDASE YDR415C-RELATED"/>
    <property type="match status" value="1"/>
</dbReference>
<dbReference type="GO" id="GO:0008235">
    <property type="term" value="F:metalloexopeptidase activity"/>
    <property type="evidence" value="ECO:0007669"/>
    <property type="project" value="InterPro"/>
</dbReference>
<dbReference type="Gene3D" id="3.40.630.10">
    <property type="entry name" value="Zn peptidases"/>
    <property type="match status" value="1"/>
</dbReference>
<feature type="chain" id="PRO_5033036591" evidence="8">
    <location>
        <begin position="22"/>
        <end position="558"/>
    </location>
</feature>